<accession>A0A0F7SUE0</accession>
<keyword evidence="2" id="KW-0489">Methyltransferase</keyword>
<proteinExistence type="predicted"/>
<name>A0A0F7SUE0_PHARH</name>
<evidence type="ECO:0000259" key="1">
    <source>
        <dbReference type="Pfam" id="PF13847"/>
    </source>
</evidence>
<keyword evidence="2" id="KW-0808">Transferase</keyword>
<protein>
    <submittedName>
        <fullName evidence="2">Methyltransferase domain</fullName>
    </submittedName>
</protein>
<dbReference type="InterPro" id="IPR029063">
    <property type="entry name" value="SAM-dependent_MTases_sf"/>
</dbReference>
<dbReference type="PANTHER" id="PTHR43861:SF1">
    <property type="entry name" value="TRANS-ACONITATE 2-METHYLTRANSFERASE"/>
    <property type="match status" value="1"/>
</dbReference>
<dbReference type="AlphaFoldDB" id="A0A0F7SUE0"/>
<dbReference type="EMBL" id="LN483332">
    <property type="protein sequence ID" value="CED85116.1"/>
    <property type="molecule type" value="Genomic_DNA"/>
</dbReference>
<sequence>MAIAKEDRNLYEANMRNHNPALYNSNAHFVYADASVWPVLQLLDLQRGEQILDLGCGTGELTARLTDTVGETGSVWGTDANEEMLSKARMAHSKLRDKVFLADAQSLEVPEGRGLENSFDKVFTNATLHWCKRDPAGVIEGVKLFLKPGGAFVGEFGGFQNVCAVRSHLHQVLREHNIDPVPLDPWYFPTAEAYSSLLTAHGFTVSSCILAPRPTTLPTDLIGWLRTFARNSFLSTLSDEEAERIMQETSKRCEIDCRDEQGRDSVIEQEKETEMKQWLQMIIFDPLVYALSSYV</sequence>
<evidence type="ECO:0000313" key="2">
    <source>
        <dbReference type="EMBL" id="CED85116.1"/>
    </source>
</evidence>
<dbReference type="Gene3D" id="3.40.50.150">
    <property type="entry name" value="Vaccinia Virus protein VP39"/>
    <property type="match status" value="1"/>
</dbReference>
<organism evidence="2">
    <name type="scientific">Phaffia rhodozyma</name>
    <name type="common">Yeast</name>
    <name type="synonym">Xanthophyllomyces dendrorhous</name>
    <dbReference type="NCBI Taxonomy" id="264483"/>
    <lineage>
        <taxon>Eukaryota</taxon>
        <taxon>Fungi</taxon>
        <taxon>Dikarya</taxon>
        <taxon>Basidiomycota</taxon>
        <taxon>Agaricomycotina</taxon>
        <taxon>Tremellomycetes</taxon>
        <taxon>Cystofilobasidiales</taxon>
        <taxon>Mrakiaceae</taxon>
        <taxon>Phaffia</taxon>
    </lineage>
</organism>
<feature type="domain" description="Methyltransferase" evidence="1">
    <location>
        <begin position="47"/>
        <end position="153"/>
    </location>
</feature>
<reference evidence="2" key="1">
    <citation type="submission" date="2014-08" db="EMBL/GenBank/DDBJ databases">
        <authorList>
            <person name="Sharma Rahul"/>
            <person name="Thines Marco"/>
        </authorList>
    </citation>
    <scope>NUCLEOTIDE SEQUENCE</scope>
</reference>
<dbReference type="PANTHER" id="PTHR43861">
    <property type="entry name" value="TRANS-ACONITATE 2-METHYLTRANSFERASE-RELATED"/>
    <property type="match status" value="1"/>
</dbReference>
<dbReference type="Pfam" id="PF13847">
    <property type="entry name" value="Methyltransf_31"/>
    <property type="match status" value="1"/>
</dbReference>
<dbReference type="InterPro" id="IPR025714">
    <property type="entry name" value="Methyltranfer_dom"/>
</dbReference>
<dbReference type="SUPFAM" id="SSF53335">
    <property type="entry name" value="S-adenosyl-L-methionine-dependent methyltransferases"/>
    <property type="match status" value="1"/>
</dbReference>
<dbReference type="GO" id="GO:0008168">
    <property type="term" value="F:methyltransferase activity"/>
    <property type="evidence" value="ECO:0007669"/>
    <property type="project" value="UniProtKB-KW"/>
</dbReference>
<dbReference type="GO" id="GO:0032259">
    <property type="term" value="P:methylation"/>
    <property type="evidence" value="ECO:0007669"/>
    <property type="project" value="UniProtKB-KW"/>
</dbReference>
<dbReference type="CDD" id="cd02440">
    <property type="entry name" value="AdoMet_MTases"/>
    <property type="match status" value="1"/>
</dbReference>